<evidence type="ECO:0000256" key="1">
    <source>
        <dbReference type="ARBA" id="ARBA00009176"/>
    </source>
</evidence>
<evidence type="ECO:0000256" key="3">
    <source>
        <dbReference type="ARBA" id="ARBA00023295"/>
    </source>
</evidence>
<keyword evidence="3" id="KW-0326">Glycosidase</keyword>
<evidence type="ECO:0000313" key="6">
    <source>
        <dbReference type="Proteomes" id="UP000824890"/>
    </source>
</evidence>
<keyword evidence="2" id="KW-0378">Hydrolase</keyword>
<dbReference type="EMBL" id="JAGKQM010000003">
    <property type="protein sequence ID" value="KAH0931080.1"/>
    <property type="molecule type" value="Genomic_DNA"/>
</dbReference>
<proteinExistence type="inferred from homology"/>
<comment type="caution">
    <text evidence="5">The sequence shown here is derived from an EMBL/GenBank/DDBJ whole genome shotgun (WGS) entry which is preliminary data.</text>
</comment>
<protein>
    <recommendedName>
        <fullName evidence="4">Inosine/uridine-preferring nucleoside hydrolase domain-containing protein</fullName>
    </recommendedName>
</protein>
<gene>
    <name evidence="5" type="ORF">HID58_008197</name>
</gene>
<dbReference type="PANTHER" id="PTHR12304">
    <property type="entry name" value="INOSINE-URIDINE PREFERRING NUCLEOSIDE HYDROLASE"/>
    <property type="match status" value="1"/>
</dbReference>
<evidence type="ECO:0000313" key="5">
    <source>
        <dbReference type="EMBL" id="KAH0931080.1"/>
    </source>
</evidence>
<dbReference type="InterPro" id="IPR001910">
    <property type="entry name" value="Inosine/uridine_hydrolase_dom"/>
</dbReference>
<dbReference type="PANTHER" id="PTHR12304:SF1">
    <property type="entry name" value="URIDINE NUCLEOSIDASE 1"/>
    <property type="match status" value="1"/>
</dbReference>
<dbReference type="Gene3D" id="3.90.245.10">
    <property type="entry name" value="Ribonucleoside hydrolase-like"/>
    <property type="match status" value="1"/>
</dbReference>
<comment type="similarity">
    <text evidence="1">Belongs to the IUNH family.</text>
</comment>
<dbReference type="Pfam" id="PF01156">
    <property type="entry name" value="IU_nuc_hydro"/>
    <property type="match status" value="1"/>
</dbReference>
<accession>A0ABQ8DP03</accession>
<name>A0ABQ8DP03_BRANA</name>
<feature type="domain" description="Inosine/uridine-preferring nucleoside hydrolase" evidence="4">
    <location>
        <begin position="59"/>
        <end position="117"/>
    </location>
</feature>
<evidence type="ECO:0000256" key="2">
    <source>
        <dbReference type="ARBA" id="ARBA00022801"/>
    </source>
</evidence>
<sequence>MSGNKHDIMATMMTKLLRLSTVSVSTQDATSNTLLWWEIAGYPDVPVTVGSSEPLNFVERVSDYLGKVTILSVGPLINLAIPIKRDSSLASTVKIIVIFGGAFFALGNINPPSEANIEHPLNLLSMIKCRFHIYGDPEAAGVGFISGADITVGINISTQLKLTGVCLHDPLSFVEAVRPDLFKYKKGLSEWGLREYASATCSWIKPSSGLIIKRKNHRWNRSNEQSMGEIFTNICGVDNKCRQSFGIYKVLVVNLNSNLNSRLLAKL</sequence>
<reference evidence="5 6" key="1">
    <citation type="submission" date="2021-05" db="EMBL/GenBank/DDBJ databases">
        <title>Genome Assembly of Synthetic Allotetraploid Brassica napus Reveals Homoeologous Exchanges between Subgenomes.</title>
        <authorList>
            <person name="Davis J.T."/>
        </authorList>
    </citation>
    <scope>NUCLEOTIDE SEQUENCE [LARGE SCALE GENOMIC DNA]</scope>
    <source>
        <strain evidence="6">cv. Da-Ae</strain>
        <tissue evidence="5">Seedling</tissue>
    </source>
</reference>
<dbReference type="SUPFAM" id="SSF53590">
    <property type="entry name" value="Nucleoside hydrolase"/>
    <property type="match status" value="1"/>
</dbReference>
<evidence type="ECO:0000259" key="4">
    <source>
        <dbReference type="Pfam" id="PF01156"/>
    </source>
</evidence>
<keyword evidence="6" id="KW-1185">Reference proteome</keyword>
<dbReference type="Proteomes" id="UP000824890">
    <property type="component" value="Unassembled WGS sequence"/>
</dbReference>
<organism evidence="5 6">
    <name type="scientific">Brassica napus</name>
    <name type="common">Rape</name>
    <dbReference type="NCBI Taxonomy" id="3708"/>
    <lineage>
        <taxon>Eukaryota</taxon>
        <taxon>Viridiplantae</taxon>
        <taxon>Streptophyta</taxon>
        <taxon>Embryophyta</taxon>
        <taxon>Tracheophyta</taxon>
        <taxon>Spermatophyta</taxon>
        <taxon>Magnoliopsida</taxon>
        <taxon>eudicotyledons</taxon>
        <taxon>Gunneridae</taxon>
        <taxon>Pentapetalae</taxon>
        <taxon>rosids</taxon>
        <taxon>malvids</taxon>
        <taxon>Brassicales</taxon>
        <taxon>Brassicaceae</taxon>
        <taxon>Brassiceae</taxon>
        <taxon>Brassica</taxon>
    </lineage>
</organism>
<dbReference type="InterPro" id="IPR036452">
    <property type="entry name" value="Ribo_hydro-like"/>
</dbReference>
<dbReference type="InterPro" id="IPR023186">
    <property type="entry name" value="IUNH"/>
</dbReference>